<dbReference type="AlphaFoldDB" id="A0A6J7E0X5"/>
<dbReference type="EMBL" id="CAFBLV010000185">
    <property type="protein sequence ID" value="CAB4876536.1"/>
    <property type="molecule type" value="Genomic_DNA"/>
</dbReference>
<reference evidence="1" key="1">
    <citation type="submission" date="2020-05" db="EMBL/GenBank/DDBJ databases">
        <authorList>
            <person name="Chiriac C."/>
            <person name="Salcher M."/>
            <person name="Ghai R."/>
            <person name="Kavagutti S V."/>
        </authorList>
    </citation>
    <scope>NUCLEOTIDE SEQUENCE</scope>
</reference>
<gene>
    <name evidence="1" type="ORF">UFOPK3425_00924</name>
</gene>
<dbReference type="SUPFAM" id="SSF51261">
    <property type="entry name" value="Duplicated hybrid motif"/>
    <property type="match status" value="1"/>
</dbReference>
<sequence length="311" mass="32305">MRLGSIMPLTALAAVAILLAAAVAPAANAATKPGAKCTKAGVTVHVGNSDLRCVKKGGKLVWVKVSSEGASGENSSSITSNASIPKVIQNWGLALEPYDAATGKAGVMQIAGVTPPTFSNPADTALYSRIVGLYGDVVQGILEPQMAFIAPLGTPVISMLDGTVCDLPQLYSNDYSVRVAPKGMACMTGGAPILFEHEHLISPLVKVGDKVRAGQRLGTVSDYNSDWKAKGMGMIETGVFFAKAGSNVPWHACLANYLAPSKKSSMTNVLTSIENGWIAVRNDPGLYSLAAQNPIGCLTQDDITDSNTGVK</sequence>
<dbReference type="CDD" id="cd12797">
    <property type="entry name" value="M23_peptidase"/>
    <property type="match status" value="1"/>
</dbReference>
<accession>A0A6J7E0X5</accession>
<protein>
    <submittedName>
        <fullName evidence="1">Unannotated protein</fullName>
    </submittedName>
</protein>
<name>A0A6J7E0X5_9ZZZZ</name>
<dbReference type="InterPro" id="IPR011055">
    <property type="entry name" value="Dup_hybrid_motif"/>
</dbReference>
<proteinExistence type="predicted"/>
<evidence type="ECO:0000313" key="1">
    <source>
        <dbReference type="EMBL" id="CAB4876536.1"/>
    </source>
</evidence>
<organism evidence="1">
    <name type="scientific">freshwater metagenome</name>
    <dbReference type="NCBI Taxonomy" id="449393"/>
    <lineage>
        <taxon>unclassified sequences</taxon>
        <taxon>metagenomes</taxon>
        <taxon>ecological metagenomes</taxon>
    </lineage>
</organism>
<dbReference type="Gene3D" id="2.70.70.10">
    <property type="entry name" value="Glucose Permease (Domain IIA)"/>
    <property type="match status" value="1"/>
</dbReference>